<keyword evidence="6" id="KW-0732">Signal</keyword>
<feature type="transmembrane region" description="Helical" evidence="5">
    <location>
        <begin position="339"/>
        <end position="357"/>
    </location>
</feature>
<gene>
    <name evidence="8" type="ORF">GCM10011348_07070</name>
</gene>
<evidence type="ECO:0000259" key="7">
    <source>
        <dbReference type="PROSITE" id="PS50887"/>
    </source>
</evidence>
<evidence type="ECO:0000256" key="6">
    <source>
        <dbReference type="SAM" id="SignalP"/>
    </source>
</evidence>
<feature type="transmembrane region" description="Helical" evidence="5">
    <location>
        <begin position="372"/>
        <end position="389"/>
    </location>
</feature>
<feature type="region of interest" description="Disordered" evidence="4">
    <location>
        <begin position="564"/>
        <end position="584"/>
    </location>
</feature>
<dbReference type="SUPFAM" id="SSF55073">
    <property type="entry name" value="Nucleotide cyclase"/>
    <property type="match status" value="1"/>
</dbReference>
<dbReference type="Pfam" id="PF00990">
    <property type="entry name" value="GGDEF"/>
    <property type="match status" value="1"/>
</dbReference>
<dbReference type="RefSeq" id="WP_229721780.1">
    <property type="nucleotide sequence ID" value="NZ_BMLT01000002.1"/>
</dbReference>
<dbReference type="PANTHER" id="PTHR45138">
    <property type="entry name" value="REGULATORY COMPONENTS OF SENSORY TRANSDUCTION SYSTEM"/>
    <property type="match status" value="1"/>
</dbReference>
<dbReference type="PANTHER" id="PTHR45138:SF9">
    <property type="entry name" value="DIGUANYLATE CYCLASE DGCM-RELATED"/>
    <property type="match status" value="1"/>
</dbReference>
<dbReference type="InterPro" id="IPR029787">
    <property type="entry name" value="Nucleotide_cyclase"/>
</dbReference>
<dbReference type="EMBL" id="BMLT01000002">
    <property type="protein sequence ID" value="GGO77467.1"/>
    <property type="molecule type" value="Genomic_DNA"/>
</dbReference>
<evidence type="ECO:0000313" key="9">
    <source>
        <dbReference type="Proteomes" id="UP000599578"/>
    </source>
</evidence>
<dbReference type="Pfam" id="PF07696">
    <property type="entry name" value="7TMR-DISMED2"/>
    <property type="match status" value="1"/>
</dbReference>
<dbReference type="GO" id="GO:0052621">
    <property type="term" value="F:diguanylate cyclase activity"/>
    <property type="evidence" value="ECO:0007669"/>
    <property type="project" value="UniProtKB-EC"/>
</dbReference>
<keyword evidence="5" id="KW-0812">Transmembrane</keyword>
<dbReference type="Gene3D" id="2.60.40.2380">
    <property type="match status" value="1"/>
</dbReference>
<dbReference type="Proteomes" id="UP000599578">
    <property type="component" value="Unassembled WGS sequence"/>
</dbReference>
<evidence type="ECO:0000256" key="3">
    <source>
        <dbReference type="ARBA" id="ARBA00034247"/>
    </source>
</evidence>
<dbReference type="SMART" id="SM00267">
    <property type="entry name" value="GGDEF"/>
    <property type="match status" value="1"/>
</dbReference>
<dbReference type="PROSITE" id="PS50887">
    <property type="entry name" value="GGDEF"/>
    <property type="match status" value="1"/>
</dbReference>
<dbReference type="InterPro" id="IPR000160">
    <property type="entry name" value="GGDEF_dom"/>
</dbReference>
<feature type="transmembrane region" description="Helical" evidence="5">
    <location>
        <begin position="220"/>
        <end position="242"/>
    </location>
</feature>
<dbReference type="GO" id="GO:0043709">
    <property type="term" value="P:cell adhesion involved in single-species biofilm formation"/>
    <property type="evidence" value="ECO:0007669"/>
    <property type="project" value="TreeGrafter"/>
</dbReference>
<dbReference type="GO" id="GO:1902201">
    <property type="term" value="P:negative regulation of bacterial-type flagellum-dependent cell motility"/>
    <property type="evidence" value="ECO:0007669"/>
    <property type="project" value="TreeGrafter"/>
</dbReference>
<comment type="cofactor">
    <cofactor evidence="1">
        <name>Mg(2+)</name>
        <dbReference type="ChEBI" id="CHEBI:18420"/>
    </cofactor>
</comment>
<dbReference type="GO" id="GO:0005886">
    <property type="term" value="C:plasma membrane"/>
    <property type="evidence" value="ECO:0007669"/>
    <property type="project" value="TreeGrafter"/>
</dbReference>
<evidence type="ECO:0000256" key="1">
    <source>
        <dbReference type="ARBA" id="ARBA00001946"/>
    </source>
</evidence>
<dbReference type="FunFam" id="3.30.70.270:FF:000001">
    <property type="entry name" value="Diguanylate cyclase domain protein"/>
    <property type="match status" value="1"/>
</dbReference>
<dbReference type="Gene3D" id="3.30.70.270">
    <property type="match status" value="1"/>
</dbReference>
<keyword evidence="9" id="KW-1185">Reference proteome</keyword>
<evidence type="ECO:0000313" key="8">
    <source>
        <dbReference type="EMBL" id="GGO77467.1"/>
    </source>
</evidence>
<evidence type="ECO:0000256" key="5">
    <source>
        <dbReference type="SAM" id="Phobius"/>
    </source>
</evidence>
<sequence length="584" mass="65479">MLSVLLLLSALVPGLSLAAGQAESATGALDMRGIERVKLDPWLELLEDTGGRLRFEDVSKPGQAQAFHALGERAPNFGFSDSAWWVRFRLANPSQRPLSVVIRQDYPLIDHVDFWSRDESGLWQRVTTGDRLPFDSRPINNRTFLFPVELPAGSESTFYLRFESAGPVNIGLFAHDTTNLFDLITHEYLAMGIYYGGFIVLLVYNLIMFLTVRERAFLEYLLYVLSYGLYMSVHNGLSFQYLWPGNAWLANQSLLLLLALSLLGCIRFTRTILTTESLAPLADRIARLLEVSMVLAFALTPFVEYRTLIVPMSFATALICLHMLLMGVLALWRGSRPARYYMVAFTALLSGVLAYMLKTFGLLPHNVYTQNAFQIGSLIEMVLLSLAVGSRIGELRDRGYLDALTQLHNRRYFNDQVAKEFYRARRRKRPLSLLVLDIDHFKQFNDRFGHARGDQALKAVAQVLATSVRKPNMPCRYGGEEFVVILPNTSESQVQVVAERIRREVEASTAETFKLSVSIGHATKAPGVFGNPQDLFIAADFALYTAKDGGRNRVVGYRDCESKREGDATSAPLRTFEAPAGSGR</sequence>
<dbReference type="AlphaFoldDB" id="A0A917Z7T0"/>
<feature type="transmembrane region" description="Helical" evidence="5">
    <location>
        <begin position="285"/>
        <end position="303"/>
    </location>
</feature>
<keyword evidence="5" id="KW-1133">Transmembrane helix</keyword>
<dbReference type="InterPro" id="IPR050469">
    <property type="entry name" value="Diguanylate_Cyclase"/>
</dbReference>
<dbReference type="NCBIfam" id="TIGR00254">
    <property type="entry name" value="GGDEF"/>
    <property type="match status" value="1"/>
</dbReference>
<organism evidence="8 9">
    <name type="scientific">Marinobacterium nitratireducens</name>
    <dbReference type="NCBI Taxonomy" id="518897"/>
    <lineage>
        <taxon>Bacteria</taxon>
        <taxon>Pseudomonadati</taxon>
        <taxon>Pseudomonadota</taxon>
        <taxon>Gammaproteobacteria</taxon>
        <taxon>Oceanospirillales</taxon>
        <taxon>Oceanospirillaceae</taxon>
        <taxon>Marinobacterium</taxon>
    </lineage>
</organism>
<accession>A0A917Z7T0</accession>
<feature type="transmembrane region" description="Helical" evidence="5">
    <location>
        <begin position="188"/>
        <end position="208"/>
    </location>
</feature>
<feature type="transmembrane region" description="Helical" evidence="5">
    <location>
        <begin position="309"/>
        <end position="332"/>
    </location>
</feature>
<dbReference type="Pfam" id="PF07695">
    <property type="entry name" value="7TMR-DISM_7TM"/>
    <property type="match status" value="1"/>
</dbReference>
<protein>
    <recommendedName>
        <fullName evidence="2">diguanylate cyclase</fullName>
        <ecNumber evidence="2">2.7.7.65</ecNumber>
    </recommendedName>
</protein>
<evidence type="ECO:0000256" key="4">
    <source>
        <dbReference type="SAM" id="MobiDB-lite"/>
    </source>
</evidence>
<evidence type="ECO:0000256" key="2">
    <source>
        <dbReference type="ARBA" id="ARBA00012528"/>
    </source>
</evidence>
<feature type="chain" id="PRO_5037668989" description="diguanylate cyclase" evidence="6">
    <location>
        <begin position="19"/>
        <end position="584"/>
    </location>
</feature>
<keyword evidence="5" id="KW-0472">Membrane</keyword>
<dbReference type="InterPro" id="IPR011622">
    <property type="entry name" value="7TMR_DISM_rcpt_extracell_dom2"/>
</dbReference>
<name>A0A917Z7T0_9GAMM</name>
<dbReference type="InterPro" id="IPR011623">
    <property type="entry name" value="7TMR_DISM_rcpt_extracell_dom1"/>
</dbReference>
<reference evidence="8 9" key="1">
    <citation type="journal article" date="2014" name="Int. J. Syst. Evol. Microbiol.">
        <title>Complete genome sequence of Corynebacterium casei LMG S-19264T (=DSM 44701T), isolated from a smear-ripened cheese.</title>
        <authorList>
            <consortium name="US DOE Joint Genome Institute (JGI-PGF)"/>
            <person name="Walter F."/>
            <person name="Albersmeier A."/>
            <person name="Kalinowski J."/>
            <person name="Ruckert C."/>
        </authorList>
    </citation>
    <scope>NUCLEOTIDE SEQUENCE [LARGE SCALE GENOMIC DNA]</scope>
    <source>
        <strain evidence="8 9">CGMCC 1.7286</strain>
    </source>
</reference>
<feature type="signal peptide" evidence="6">
    <location>
        <begin position="1"/>
        <end position="18"/>
    </location>
</feature>
<dbReference type="CDD" id="cd01949">
    <property type="entry name" value="GGDEF"/>
    <property type="match status" value="1"/>
</dbReference>
<feature type="transmembrane region" description="Helical" evidence="5">
    <location>
        <begin position="254"/>
        <end position="273"/>
    </location>
</feature>
<dbReference type="EC" id="2.7.7.65" evidence="2"/>
<comment type="caution">
    <text evidence="8">The sequence shown here is derived from an EMBL/GenBank/DDBJ whole genome shotgun (WGS) entry which is preliminary data.</text>
</comment>
<feature type="domain" description="GGDEF" evidence="7">
    <location>
        <begin position="429"/>
        <end position="559"/>
    </location>
</feature>
<dbReference type="InterPro" id="IPR043128">
    <property type="entry name" value="Rev_trsase/Diguanyl_cyclase"/>
</dbReference>
<comment type="catalytic activity">
    <reaction evidence="3">
        <text>2 GTP = 3',3'-c-di-GMP + 2 diphosphate</text>
        <dbReference type="Rhea" id="RHEA:24898"/>
        <dbReference type="ChEBI" id="CHEBI:33019"/>
        <dbReference type="ChEBI" id="CHEBI:37565"/>
        <dbReference type="ChEBI" id="CHEBI:58805"/>
        <dbReference type="EC" id="2.7.7.65"/>
    </reaction>
</comment>
<proteinExistence type="predicted"/>